<dbReference type="InterPro" id="IPR023804">
    <property type="entry name" value="DUF3792_TM"/>
</dbReference>
<feature type="transmembrane region" description="Helical" evidence="1">
    <location>
        <begin position="47"/>
        <end position="68"/>
    </location>
</feature>
<keyword evidence="1" id="KW-0472">Membrane</keyword>
<dbReference type="EMBL" id="FRCT01000010">
    <property type="protein sequence ID" value="SHM69330.1"/>
    <property type="molecule type" value="Genomic_DNA"/>
</dbReference>
<accession>A0A1M7KUV4</accession>
<protein>
    <submittedName>
        <fullName evidence="2">Putative membrane protein, TIGR04086 family</fullName>
    </submittedName>
</protein>
<sequence length="133" mass="14201">MRRQRKSLWSSWIFSMLISVMAGAVCMGAAAFFSASAMYFLMKDTGLTKAFAGASLAAGAYTAAYICGKYRRRKGLICGTLCGVFLYVIISAAGIMILGQHTGIKKLLLLTVFGAAGGVAGVNSKRPEKLWDQ</sequence>
<dbReference type="OrthoDB" id="1824862at2"/>
<gene>
    <name evidence="2" type="ORF">SAMN04487860_11061</name>
</gene>
<feature type="transmembrane region" description="Helical" evidence="1">
    <location>
        <begin position="104"/>
        <end position="123"/>
    </location>
</feature>
<keyword evidence="1" id="KW-0812">Transmembrane</keyword>
<organism evidence="2 3">
    <name type="scientific">Ruminococcus flavefaciens</name>
    <dbReference type="NCBI Taxonomy" id="1265"/>
    <lineage>
        <taxon>Bacteria</taxon>
        <taxon>Bacillati</taxon>
        <taxon>Bacillota</taxon>
        <taxon>Clostridia</taxon>
        <taxon>Eubacteriales</taxon>
        <taxon>Oscillospiraceae</taxon>
        <taxon>Ruminococcus</taxon>
    </lineage>
</organism>
<reference evidence="2 3" key="1">
    <citation type="submission" date="2016-11" db="EMBL/GenBank/DDBJ databases">
        <authorList>
            <person name="Jaros S."/>
            <person name="Januszkiewicz K."/>
            <person name="Wedrychowicz H."/>
        </authorList>
    </citation>
    <scope>NUCLEOTIDE SEQUENCE [LARGE SCALE GENOMIC DNA]</scope>
    <source>
        <strain evidence="2 3">Y1</strain>
    </source>
</reference>
<evidence type="ECO:0000313" key="2">
    <source>
        <dbReference type="EMBL" id="SHM69330.1"/>
    </source>
</evidence>
<proteinExistence type="predicted"/>
<name>A0A1M7KUV4_RUMFL</name>
<feature type="transmembrane region" description="Helical" evidence="1">
    <location>
        <begin position="75"/>
        <end position="98"/>
    </location>
</feature>
<dbReference type="AlphaFoldDB" id="A0A1M7KUV4"/>
<keyword evidence="1" id="KW-1133">Transmembrane helix</keyword>
<dbReference type="NCBIfam" id="TIGR04086">
    <property type="entry name" value="TIGR04086_membr"/>
    <property type="match status" value="1"/>
</dbReference>
<dbReference type="RefSeq" id="WP_072951440.1">
    <property type="nucleotide sequence ID" value="NZ_FRCT01000010.1"/>
</dbReference>
<evidence type="ECO:0000313" key="3">
    <source>
        <dbReference type="Proteomes" id="UP000184394"/>
    </source>
</evidence>
<feature type="transmembrane region" description="Helical" evidence="1">
    <location>
        <begin position="12"/>
        <end position="41"/>
    </location>
</feature>
<dbReference type="Proteomes" id="UP000184394">
    <property type="component" value="Unassembled WGS sequence"/>
</dbReference>
<evidence type="ECO:0000256" key="1">
    <source>
        <dbReference type="SAM" id="Phobius"/>
    </source>
</evidence>